<protein>
    <submittedName>
        <fullName evidence="1">Uncharacterized protein</fullName>
    </submittedName>
</protein>
<reference evidence="1 2" key="1">
    <citation type="journal article" date="2024" name="bioRxiv">
        <title>A reference genome for Trichogramma kaykai: A tiny desert-dwelling parasitoid wasp with competing sex-ratio distorters.</title>
        <authorList>
            <person name="Culotta J."/>
            <person name="Lindsey A.R."/>
        </authorList>
    </citation>
    <scope>NUCLEOTIDE SEQUENCE [LARGE SCALE GENOMIC DNA]</scope>
    <source>
        <strain evidence="1 2">KSX58</strain>
    </source>
</reference>
<dbReference type="AlphaFoldDB" id="A0ABD2X7M1"/>
<evidence type="ECO:0000313" key="1">
    <source>
        <dbReference type="EMBL" id="KAL3400970.1"/>
    </source>
</evidence>
<evidence type="ECO:0000313" key="2">
    <source>
        <dbReference type="Proteomes" id="UP001627154"/>
    </source>
</evidence>
<dbReference type="Proteomes" id="UP001627154">
    <property type="component" value="Unassembled WGS sequence"/>
</dbReference>
<organism evidence="1 2">
    <name type="scientific">Trichogramma kaykai</name>
    <dbReference type="NCBI Taxonomy" id="54128"/>
    <lineage>
        <taxon>Eukaryota</taxon>
        <taxon>Metazoa</taxon>
        <taxon>Ecdysozoa</taxon>
        <taxon>Arthropoda</taxon>
        <taxon>Hexapoda</taxon>
        <taxon>Insecta</taxon>
        <taxon>Pterygota</taxon>
        <taxon>Neoptera</taxon>
        <taxon>Endopterygota</taxon>
        <taxon>Hymenoptera</taxon>
        <taxon>Apocrita</taxon>
        <taxon>Proctotrupomorpha</taxon>
        <taxon>Chalcidoidea</taxon>
        <taxon>Trichogrammatidae</taxon>
        <taxon>Trichogramma</taxon>
    </lineage>
</organism>
<accession>A0ABD2X7M1</accession>
<dbReference type="EMBL" id="JBJJXI010000049">
    <property type="protein sequence ID" value="KAL3400970.1"/>
    <property type="molecule type" value="Genomic_DNA"/>
</dbReference>
<sequence>MVYLYSKKRKSAEWTQGTSTEASDISFFKIIFFHFPGHPNHSQFSISFEFTLFINRLNIDIMHFAFDLRFEYIKNIGCSGQQPCEKHNFSSGSLSLRQVCIMWFQCDALFLNHRKSLIEFSQIVYYLS</sequence>
<name>A0ABD2X7M1_9HYME</name>
<proteinExistence type="predicted"/>
<gene>
    <name evidence="1" type="ORF">TKK_005629</name>
</gene>
<comment type="caution">
    <text evidence="1">The sequence shown here is derived from an EMBL/GenBank/DDBJ whole genome shotgun (WGS) entry which is preliminary data.</text>
</comment>
<keyword evidence="2" id="KW-1185">Reference proteome</keyword>